<dbReference type="AlphaFoldDB" id="A0A4Y2KCP2"/>
<evidence type="ECO:0000313" key="2">
    <source>
        <dbReference type="Proteomes" id="UP000499080"/>
    </source>
</evidence>
<accession>A0A4Y2KCP2</accession>
<organism evidence="1 2">
    <name type="scientific">Araneus ventricosus</name>
    <name type="common">Orbweaver spider</name>
    <name type="synonym">Epeira ventricosa</name>
    <dbReference type="NCBI Taxonomy" id="182803"/>
    <lineage>
        <taxon>Eukaryota</taxon>
        <taxon>Metazoa</taxon>
        <taxon>Ecdysozoa</taxon>
        <taxon>Arthropoda</taxon>
        <taxon>Chelicerata</taxon>
        <taxon>Arachnida</taxon>
        <taxon>Araneae</taxon>
        <taxon>Araneomorphae</taxon>
        <taxon>Entelegynae</taxon>
        <taxon>Araneoidea</taxon>
        <taxon>Araneidae</taxon>
        <taxon>Araneus</taxon>
    </lineage>
</organism>
<comment type="caution">
    <text evidence="1">The sequence shown here is derived from an EMBL/GenBank/DDBJ whole genome shotgun (WGS) entry which is preliminary data.</text>
</comment>
<dbReference type="EMBL" id="BGPR01004422">
    <property type="protein sequence ID" value="GBM99505.1"/>
    <property type="molecule type" value="Genomic_DNA"/>
</dbReference>
<evidence type="ECO:0000313" key="1">
    <source>
        <dbReference type="EMBL" id="GBM99505.1"/>
    </source>
</evidence>
<keyword evidence="2" id="KW-1185">Reference proteome</keyword>
<name>A0A4Y2KCP2_ARAVE</name>
<proteinExistence type="predicted"/>
<sequence>MRRNPKETYLQTLVSFEEDCCFFKMFRHSIEDRVVLVKMFYIYDQRPAEKLRKWSSALKNKPKSSSSMLIALIVKFERTYSVADDKVTLIN</sequence>
<protein>
    <recommendedName>
        <fullName evidence="3">DUF4817 domain-containing protein</fullName>
    </recommendedName>
</protein>
<dbReference type="Proteomes" id="UP000499080">
    <property type="component" value="Unassembled WGS sequence"/>
</dbReference>
<reference evidence="1 2" key="1">
    <citation type="journal article" date="2019" name="Sci. Rep.">
        <title>Orb-weaving spider Araneus ventricosus genome elucidates the spidroin gene catalogue.</title>
        <authorList>
            <person name="Kono N."/>
            <person name="Nakamura H."/>
            <person name="Ohtoshi R."/>
            <person name="Moran D.A.P."/>
            <person name="Shinohara A."/>
            <person name="Yoshida Y."/>
            <person name="Fujiwara M."/>
            <person name="Mori M."/>
            <person name="Tomita M."/>
            <person name="Arakawa K."/>
        </authorList>
    </citation>
    <scope>NUCLEOTIDE SEQUENCE [LARGE SCALE GENOMIC DNA]</scope>
</reference>
<gene>
    <name evidence="1" type="ORF">AVEN_119783_1</name>
</gene>
<evidence type="ECO:0008006" key="3">
    <source>
        <dbReference type="Google" id="ProtNLM"/>
    </source>
</evidence>